<dbReference type="Gene3D" id="3.80.10.10">
    <property type="entry name" value="Ribonuclease Inhibitor"/>
    <property type="match status" value="1"/>
</dbReference>
<gene>
    <name evidence="2" type="ORF">PVAP13_8KG256001</name>
</gene>
<accession>A0A8T0PPV7</accession>
<dbReference type="PANTHER" id="PTHR34145:SF8">
    <property type="entry name" value="OS05G0538250 PROTEIN"/>
    <property type="match status" value="1"/>
</dbReference>
<sequence length="375" mass="41465">LALEMSLLDKRAEYRAGYQASSAPLAEYNFPCSLLSNETGVGSLQSLRLASCAFHPPRTALGCHKSLTSLHLRCVRITGKELGRFASNCHALAKLLIYGCDGIIYLRVPGVLWHLNHFHVAGCKKLRVVEISAPKLSSFVCGENLPQISLGAKEVKHITVRSSQPNTICYARTILPSFMPAVERVTVESLGEKVKTPMMSSKFLHLKYLDIYLVNVVRHYLSDYSCLVSFLEASPALETFILDIQTDEMLVHDSVFRDLDGGAQLHLRQLPECWHHNLKNVRVTGFTSTKGLIKFTRYIVQNSLVLECMTLDTASGCGRRTTKRIKCAPMSEGGLREARKAVEAVRTCIEGTMRPSTNLKALGPCSQCGYEGSSV</sequence>
<dbReference type="InterPro" id="IPR032675">
    <property type="entry name" value="LRR_dom_sf"/>
</dbReference>
<dbReference type="AlphaFoldDB" id="A0A8T0PPV7"/>
<dbReference type="InterPro" id="IPR053772">
    <property type="entry name" value="At1g61320/At1g61330-like"/>
</dbReference>
<dbReference type="Proteomes" id="UP000823388">
    <property type="component" value="Chromosome 8K"/>
</dbReference>
<feature type="domain" description="At1g61320/AtMIF1 LRR" evidence="1">
    <location>
        <begin position="26"/>
        <end position="366"/>
    </location>
</feature>
<comment type="caution">
    <text evidence="2">The sequence shown here is derived from an EMBL/GenBank/DDBJ whole genome shotgun (WGS) entry which is preliminary data.</text>
</comment>
<keyword evidence="3" id="KW-1185">Reference proteome</keyword>
<dbReference type="InterPro" id="IPR055357">
    <property type="entry name" value="LRR_At1g61320_AtMIF1"/>
</dbReference>
<evidence type="ECO:0000313" key="3">
    <source>
        <dbReference type="Proteomes" id="UP000823388"/>
    </source>
</evidence>
<organism evidence="2 3">
    <name type="scientific">Panicum virgatum</name>
    <name type="common">Blackwell switchgrass</name>
    <dbReference type="NCBI Taxonomy" id="38727"/>
    <lineage>
        <taxon>Eukaryota</taxon>
        <taxon>Viridiplantae</taxon>
        <taxon>Streptophyta</taxon>
        <taxon>Embryophyta</taxon>
        <taxon>Tracheophyta</taxon>
        <taxon>Spermatophyta</taxon>
        <taxon>Magnoliopsida</taxon>
        <taxon>Liliopsida</taxon>
        <taxon>Poales</taxon>
        <taxon>Poaceae</taxon>
        <taxon>PACMAD clade</taxon>
        <taxon>Panicoideae</taxon>
        <taxon>Panicodae</taxon>
        <taxon>Paniceae</taxon>
        <taxon>Panicinae</taxon>
        <taxon>Panicum</taxon>
        <taxon>Panicum sect. Hiantes</taxon>
    </lineage>
</organism>
<dbReference type="EMBL" id="CM029051">
    <property type="protein sequence ID" value="KAG2562312.1"/>
    <property type="molecule type" value="Genomic_DNA"/>
</dbReference>
<dbReference type="SUPFAM" id="SSF52047">
    <property type="entry name" value="RNI-like"/>
    <property type="match status" value="1"/>
</dbReference>
<proteinExistence type="predicted"/>
<reference evidence="2" key="1">
    <citation type="submission" date="2020-05" db="EMBL/GenBank/DDBJ databases">
        <title>WGS assembly of Panicum virgatum.</title>
        <authorList>
            <person name="Lovell J.T."/>
            <person name="Jenkins J."/>
            <person name="Shu S."/>
            <person name="Juenger T.E."/>
            <person name="Schmutz J."/>
        </authorList>
    </citation>
    <scope>NUCLEOTIDE SEQUENCE</scope>
    <source>
        <strain evidence="2">AP13</strain>
    </source>
</reference>
<evidence type="ECO:0000313" key="2">
    <source>
        <dbReference type="EMBL" id="KAG2562312.1"/>
    </source>
</evidence>
<feature type="non-terminal residue" evidence="2">
    <location>
        <position position="1"/>
    </location>
</feature>
<evidence type="ECO:0000259" key="1">
    <source>
        <dbReference type="Pfam" id="PF23622"/>
    </source>
</evidence>
<dbReference type="Pfam" id="PF23622">
    <property type="entry name" value="LRR_At1g61320_AtMIF1"/>
    <property type="match status" value="1"/>
</dbReference>
<name>A0A8T0PPV7_PANVG</name>
<protein>
    <recommendedName>
        <fullName evidence="1">At1g61320/AtMIF1 LRR domain-containing protein</fullName>
    </recommendedName>
</protein>
<dbReference type="PANTHER" id="PTHR34145">
    <property type="entry name" value="OS02G0105600 PROTEIN"/>
    <property type="match status" value="1"/>
</dbReference>